<dbReference type="PANTHER" id="PTHR34138">
    <property type="entry name" value="CELL SHAPE-DETERMINING PROTEIN MREC"/>
    <property type="match status" value="1"/>
</dbReference>
<evidence type="ECO:0000256" key="5">
    <source>
        <dbReference type="PIRNR" id="PIRNR038471"/>
    </source>
</evidence>
<keyword evidence="6" id="KW-0175">Coiled coil</keyword>
<dbReference type="Gene3D" id="2.40.10.350">
    <property type="entry name" value="Rod shape-determining protein MreC, domain 2"/>
    <property type="match status" value="1"/>
</dbReference>
<dbReference type="Pfam" id="PF04085">
    <property type="entry name" value="MreC"/>
    <property type="match status" value="1"/>
</dbReference>
<dbReference type="InterPro" id="IPR042175">
    <property type="entry name" value="Cell/Rod_MreC_2"/>
</dbReference>
<evidence type="ECO:0000259" key="7">
    <source>
        <dbReference type="Pfam" id="PF04085"/>
    </source>
</evidence>
<dbReference type="InterPro" id="IPR007221">
    <property type="entry name" value="MreC"/>
</dbReference>
<reference evidence="8 9" key="1">
    <citation type="submission" date="2020-07" db="EMBL/GenBank/DDBJ databases">
        <title>Thermoactinomyces phylogeny.</title>
        <authorList>
            <person name="Dunlap C."/>
        </authorList>
    </citation>
    <scope>NUCLEOTIDE SEQUENCE [LARGE SCALE GENOMIC DNA]</scope>
    <source>
        <strain evidence="8 9">AMNI-1</strain>
    </source>
</reference>
<evidence type="ECO:0000256" key="2">
    <source>
        <dbReference type="ARBA" id="ARBA00013855"/>
    </source>
</evidence>
<dbReference type="EMBL" id="JACEOL010000033">
    <property type="protein sequence ID" value="MBA4602718.1"/>
    <property type="molecule type" value="Genomic_DNA"/>
</dbReference>
<dbReference type="PIRSF" id="PIRSF038471">
    <property type="entry name" value="MreC"/>
    <property type="match status" value="1"/>
</dbReference>
<dbReference type="GO" id="GO:0008360">
    <property type="term" value="P:regulation of cell shape"/>
    <property type="evidence" value="ECO:0007669"/>
    <property type="project" value="UniProtKB-KW"/>
</dbReference>
<dbReference type="GO" id="GO:0005886">
    <property type="term" value="C:plasma membrane"/>
    <property type="evidence" value="ECO:0007669"/>
    <property type="project" value="TreeGrafter"/>
</dbReference>
<organism evidence="8 9">
    <name type="scientific">Thermoactinomyces mirandus</name>
    <dbReference type="NCBI Taxonomy" id="2756294"/>
    <lineage>
        <taxon>Bacteria</taxon>
        <taxon>Bacillati</taxon>
        <taxon>Bacillota</taxon>
        <taxon>Bacilli</taxon>
        <taxon>Bacillales</taxon>
        <taxon>Thermoactinomycetaceae</taxon>
        <taxon>Thermoactinomyces</taxon>
    </lineage>
</organism>
<evidence type="ECO:0000313" key="9">
    <source>
        <dbReference type="Proteomes" id="UP000538292"/>
    </source>
</evidence>
<dbReference type="RefSeq" id="WP_181740531.1">
    <property type="nucleotide sequence ID" value="NZ_JACEOL010000033.1"/>
</dbReference>
<dbReference type="Proteomes" id="UP000538292">
    <property type="component" value="Unassembled WGS sequence"/>
</dbReference>
<protein>
    <recommendedName>
        <fullName evidence="2 5">Cell shape-determining protein MreC</fullName>
    </recommendedName>
    <alternativeName>
        <fullName evidence="4 5">Cell shape protein MreC</fullName>
    </alternativeName>
</protein>
<dbReference type="AlphaFoldDB" id="A0A7W1XSY9"/>
<evidence type="ECO:0000256" key="6">
    <source>
        <dbReference type="SAM" id="Coils"/>
    </source>
</evidence>
<keyword evidence="3 5" id="KW-0133">Cell shape</keyword>
<evidence type="ECO:0000256" key="4">
    <source>
        <dbReference type="ARBA" id="ARBA00032089"/>
    </source>
</evidence>
<evidence type="ECO:0000256" key="1">
    <source>
        <dbReference type="ARBA" id="ARBA00009369"/>
    </source>
</evidence>
<dbReference type="InterPro" id="IPR055342">
    <property type="entry name" value="MreC_beta-barrel_core"/>
</dbReference>
<dbReference type="InterPro" id="IPR042177">
    <property type="entry name" value="Cell/Rod_1"/>
</dbReference>
<comment type="similarity">
    <text evidence="1 5">Belongs to the MreC family.</text>
</comment>
<keyword evidence="9" id="KW-1185">Reference proteome</keyword>
<dbReference type="Gene3D" id="2.40.10.340">
    <property type="entry name" value="Rod shape-determining protein MreC, domain 1"/>
    <property type="match status" value="1"/>
</dbReference>
<evidence type="ECO:0000313" key="8">
    <source>
        <dbReference type="EMBL" id="MBA4602718.1"/>
    </source>
</evidence>
<feature type="coiled-coil region" evidence="6">
    <location>
        <begin position="63"/>
        <end position="97"/>
    </location>
</feature>
<sequence>MRRSTIRFLVVVTLVVALFLTVSVTRGARGTLSAPESWLITGVGWIQSLFHLPVQSIFAAGNKPDEETAMMELQAKVNQLQKENNELKQLLNYKKEHPMDTIAARVVYRSPDRWNNRIVINRGSIDGVKPKMPVVTARGLLGRVVNVTKYMSEIQLLTNSDGGPGIAAVIQNGSEEILGIIEGYDMEKKCLLLNKVPVTAQPKKGQFVVTSQLSDIYPGGILIGTVDQVKLNEGQVEQVVYVKPSASFERFDFVMVVKDPEKLQLNQLSEQKPSGKGGEKR</sequence>
<comment type="caution">
    <text evidence="8">The sequence shown here is derived from an EMBL/GenBank/DDBJ whole genome shotgun (WGS) entry which is preliminary data.</text>
</comment>
<dbReference type="PANTHER" id="PTHR34138:SF1">
    <property type="entry name" value="CELL SHAPE-DETERMINING PROTEIN MREC"/>
    <property type="match status" value="1"/>
</dbReference>
<feature type="domain" description="Rod shape-determining protein MreC beta-barrel core" evidence="7">
    <location>
        <begin position="106"/>
        <end position="258"/>
    </location>
</feature>
<gene>
    <name evidence="8" type="primary">mreC</name>
    <name evidence="8" type="ORF">H2C83_10415</name>
</gene>
<accession>A0A7W1XSY9</accession>
<comment type="function">
    <text evidence="5">Involved in formation and maintenance of cell shape.</text>
</comment>
<evidence type="ECO:0000256" key="3">
    <source>
        <dbReference type="ARBA" id="ARBA00022960"/>
    </source>
</evidence>
<dbReference type="NCBIfam" id="TIGR00219">
    <property type="entry name" value="mreC"/>
    <property type="match status" value="1"/>
</dbReference>
<name>A0A7W1XSY9_9BACL</name>
<proteinExistence type="inferred from homology"/>